<evidence type="ECO:0000313" key="3">
    <source>
        <dbReference type="EMBL" id="TDT17278.1"/>
    </source>
</evidence>
<dbReference type="Proteomes" id="UP000294558">
    <property type="component" value="Unassembled WGS sequence"/>
</dbReference>
<organism evidence="3 4">
    <name type="scientific">Ilumatobacter fluminis</name>
    <dbReference type="NCBI Taxonomy" id="467091"/>
    <lineage>
        <taxon>Bacteria</taxon>
        <taxon>Bacillati</taxon>
        <taxon>Actinomycetota</taxon>
        <taxon>Acidimicrobiia</taxon>
        <taxon>Acidimicrobiales</taxon>
        <taxon>Ilumatobacteraceae</taxon>
        <taxon>Ilumatobacter</taxon>
    </lineage>
</organism>
<dbReference type="RefSeq" id="WP_133869575.1">
    <property type="nucleotide sequence ID" value="NZ_SOAU01000001.1"/>
</dbReference>
<keyword evidence="4" id="KW-1185">Reference proteome</keyword>
<comment type="caution">
    <text evidence="3">The sequence shown here is derived from an EMBL/GenBank/DDBJ whole genome shotgun (WGS) entry which is preliminary data.</text>
</comment>
<dbReference type="EMBL" id="SOAU01000001">
    <property type="protein sequence ID" value="TDT17278.1"/>
    <property type="molecule type" value="Genomic_DNA"/>
</dbReference>
<protein>
    <submittedName>
        <fullName evidence="3">Uncharacterized protein</fullName>
    </submittedName>
</protein>
<evidence type="ECO:0000313" key="4">
    <source>
        <dbReference type="Proteomes" id="UP000294558"/>
    </source>
</evidence>
<name>A0A4V3EJI3_9ACTN</name>
<dbReference type="AlphaFoldDB" id="A0A4V3EJI3"/>
<evidence type="ECO:0000256" key="1">
    <source>
        <dbReference type="SAM" id="MobiDB-lite"/>
    </source>
</evidence>
<reference evidence="3 4" key="1">
    <citation type="submission" date="2019-03" db="EMBL/GenBank/DDBJ databases">
        <title>Sequencing the genomes of 1000 actinobacteria strains.</title>
        <authorList>
            <person name="Klenk H.-P."/>
        </authorList>
    </citation>
    <scope>NUCLEOTIDE SEQUENCE [LARGE SCALE GENOMIC DNA]</scope>
    <source>
        <strain evidence="3 4">DSM 18936</strain>
    </source>
</reference>
<proteinExistence type="predicted"/>
<evidence type="ECO:0000256" key="2">
    <source>
        <dbReference type="SAM" id="SignalP"/>
    </source>
</evidence>
<feature type="region of interest" description="Disordered" evidence="1">
    <location>
        <begin position="23"/>
        <end position="87"/>
    </location>
</feature>
<keyword evidence="2" id="KW-0732">Signal</keyword>
<feature type="compositionally biased region" description="Low complexity" evidence="1">
    <location>
        <begin position="27"/>
        <end position="74"/>
    </location>
</feature>
<dbReference type="PROSITE" id="PS51257">
    <property type="entry name" value="PROKAR_LIPOPROTEIN"/>
    <property type="match status" value="1"/>
</dbReference>
<sequence length="421" mass="44014">MAVARVLIGSSLLVAVAACGGGDDASSEVTAATADTTDTSDTSDTSDSTDATATTAPPTTATPETAPSNTAPSTTEPPAPTTMPAPEPIEFDLAALPTLVEQIGDLSSVDPLAFAVELGFPLEIGVPDGSVLYRVDHTVTARQTDDAEFNDVGTEYTVIAPDGEIPDVDIDLDDNGPGSVQIIEIWDPIMADLGYERKNSTTSDPGDPGGPNTVNHVYVPTETAAADVNGNPAEIDSVFVWGDEDVTGASYRSDAPPLQGGYRIDLSAEVSPGIVPVPILDSLIGAMPVPDDASFADASLRLIERSPDSFDADKGLNYIEIMLEWTAAPGVTPDQLAAFYSEAEFDGDVLIAAEVPLSSDGPYRPAEVSKYGDTDYRVPVLLLQRYGGQISLSEAYDEGDPAEISYRVTLNPTDTELAPPE</sequence>
<accession>A0A4V3EJI3</accession>
<feature type="compositionally biased region" description="Pro residues" evidence="1">
    <location>
        <begin position="75"/>
        <end position="87"/>
    </location>
</feature>
<gene>
    <name evidence="3" type="ORF">BDK89_2886</name>
</gene>
<feature type="signal peptide" evidence="2">
    <location>
        <begin position="1"/>
        <end position="17"/>
    </location>
</feature>
<feature type="chain" id="PRO_5039499197" evidence="2">
    <location>
        <begin position="18"/>
        <end position="421"/>
    </location>
</feature>